<gene>
    <name evidence="5" type="primary">AVEN_235772_1</name>
    <name evidence="5" type="ORF">CDAR_488321</name>
</gene>
<dbReference type="PROSITE" id="PS50068">
    <property type="entry name" value="LDLRA_2"/>
    <property type="match status" value="1"/>
</dbReference>
<dbReference type="PANTHER" id="PTHR24652">
    <property type="entry name" value="LOW-DENSITY LIPOPROTEIN RECEPTOR CLASS A DOMAIN-CONTAINING PROTEIN 2"/>
    <property type="match status" value="1"/>
</dbReference>
<dbReference type="Gene3D" id="4.10.400.10">
    <property type="entry name" value="Low-density Lipoprotein Receptor"/>
    <property type="match status" value="1"/>
</dbReference>
<name>A0AAV4PXQ9_9ARAC</name>
<comment type="caution">
    <text evidence="5">The sequence shown here is derived from an EMBL/GenBank/DDBJ whole genome shotgun (WGS) entry which is preliminary data.</text>
</comment>
<evidence type="ECO:0000256" key="2">
    <source>
        <dbReference type="PROSITE-ProRule" id="PRU00124"/>
    </source>
</evidence>
<dbReference type="CDD" id="cd00112">
    <property type="entry name" value="LDLa"/>
    <property type="match status" value="1"/>
</dbReference>
<dbReference type="InterPro" id="IPR042333">
    <property type="entry name" value="LRAD2/Mig-13-like"/>
</dbReference>
<reference evidence="5 6" key="1">
    <citation type="submission" date="2021-06" db="EMBL/GenBank/DDBJ databases">
        <title>Caerostris darwini draft genome.</title>
        <authorList>
            <person name="Kono N."/>
            <person name="Arakawa K."/>
        </authorList>
    </citation>
    <scope>NUCLEOTIDE SEQUENCE [LARGE SCALE GENOMIC DNA]</scope>
</reference>
<feature type="disulfide bond" evidence="2">
    <location>
        <begin position="138"/>
        <end position="156"/>
    </location>
</feature>
<proteinExistence type="predicted"/>
<keyword evidence="4" id="KW-1133">Transmembrane helix</keyword>
<dbReference type="AlphaFoldDB" id="A0AAV4PXQ9"/>
<dbReference type="EMBL" id="BPLQ01003617">
    <property type="protein sequence ID" value="GIY01867.1"/>
    <property type="molecule type" value="Genomic_DNA"/>
</dbReference>
<evidence type="ECO:0000313" key="5">
    <source>
        <dbReference type="EMBL" id="GIY01867.1"/>
    </source>
</evidence>
<feature type="region of interest" description="Disordered" evidence="3">
    <location>
        <begin position="308"/>
        <end position="328"/>
    </location>
</feature>
<accession>A0AAV4PXQ9</accession>
<dbReference type="SMART" id="SM00192">
    <property type="entry name" value="LDLa"/>
    <property type="match status" value="1"/>
</dbReference>
<dbReference type="SUPFAM" id="SSF57424">
    <property type="entry name" value="LDL receptor-like module"/>
    <property type="match status" value="1"/>
</dbReference>
<feature type="transmembrane region" description="Helical" evidence="4">
    <location>
        <begin position="181"/>
        <end position="205"/>
    </location>
</feature>
<keyword evidence="1 2" id="KW-1015">Disulfide bond</keyword>
<dbReference type="Pfam" id="PF00057">
    <property type="entry name" value="Ldl_recept_a"/>
    <property type="match status" value="1"/>
</dbReference>
<feature type="compositionally biased region" description="Basic and acidic residues" evidence="3">
    <location>
        <begin position="315"/>
        <end position="328"/>
    </location>
</feature>
<protein>
    <submittedName>
        <fullName evidence="5">Uncharacterized protein</fullName>
    </submittedName>
</protein>
<sequence>MVDINSTSVGSQILLDDIGPNASANVKIDFQNLADKFSLKIISVSNLPLMLVIHEQSITTNCSDDVDYALFNNGSSNEFRICDVPDSDDAKTISKTVYVSEGGLRIFKRDQGNSSLKFSFTATVASQGRKCLFNEFECGTGHCIWSGFKRDGVNNCGEISDENYGFPSFCAARAIFKLPHILLLIALILLAFFILVAAFVVYLLLKKMNKRSHSCTNAALNSQVVSLPTSIYSPAVHSSKSEQLEPADVFPRPRITRSLEDSPQLLPTKSEPVMSLRERASSEHDVHLNSISTMDRFSEFFGKKHKLSKFADAASDPKEDKDSEKEEK</sequence>
<comment type="caution">
    <text evidence="2">Lacks conserved residue(s) required for the propagation of feature annotation.</text>
</comment>
<dbReference type="InterPro" id="IPR036055">
    <property type="entry name" value="LDL_receptor-like_sf"/>
</dbReference>
<evidence type="ECO:0000256" key="1">
    <source>
        <dbReference type="ARBA" id="ARBA00023157"/>
    </source>
</evidence>
<feature type="disulfide bond" evidence="2">
    <location>
        <begin position="131"/>
        <end position="143"/>
    </location>
</feature>
<organism evidence="5 6">
    <name type="scientific">Caerostris darwini</name>
    <dbReference type="NCBI Taxonomy" id="1538125"/>
    <lineage>
        <taxon>Eukaryota</taxon>
        <taxon>Metazoa</taxon>
        <taxon>Ecdysozoa</taxon>
        <taxon>Arthropoda</taxon>
        <taxon>Chelicerata</taxon>
        <taxon>Arachnida</taxon>
        <taxon>Araneae</taxon>
        <taxon>Araneomorphae</taxon>
        <taxon>Entelegynae</taxon>
        <taxon>Araneoidea</taxon>
        <taxon>Araneidae</taxon>
        <taxon>Caerostris</taxon>
    </lineage>
</organism>
<keyword evidence="4" id="KW-0472">Membrane</keyword>
<keyword evidence="4" id="KW-0812">Transmembrane</keyword>
<evidence type="ECO:0000256" key="3">
    <source>
        <dbReference type="SAM" id="MobiDB-lite"/>
    </source>
</evidence>
<dbReference type="Proteomes" id="UP001054837">
    <property type="component" value="Unassembled WGS sequence"/>
</dbReference>
<evidence type="ECO:0000256" key="4">
    <source>
        <dbReference type="SAM" id="Phobius"/>
    </source>
</evidence>
<evidence type="ECO:0000313" key="6">
    <source>
        <dbReference type="Proteomes" id="UP001054837"/>
    </source>
</evidence>
<keyword evidence="6" id="KW-1185">Reference proteome</keyword>
<dbReference type="InterPro" id="IPR002172">
    <property type="entry name" value="LDrepeatLR_classA_rpt"/>
</dbReference>